<dbReference type="OrthoDB" id="1896898at2759"/>
<dbReference type="Proteomes" id="UP000886520">
    <property type="component" value="Chromosome 10"/>
</dbReference>
<evidence type="ECO:0000313" key="3">
    <source>
        <dbReference type="Proteomes" id="UP000886520"/>
    </source>
</evidence>
<evidence type="ECO:0008006" key="4">
    <source>
        <dbReference type="Google" id="ProtNLM"/>
    </source>
</evidence>
<accession>A0A9D4UUA3</accession>
<proteinExistence type="predicted"/>
<reference evidence="2" key="1">
    <citation type="submission" date="2021-01" db="EMBL/GenBank/DDBJ databases">
        <title>Adiantum capillus-veneris genome.</title>
        <authorList>
            <person name="Fang Y."/>
            <person name="Liao Q."/>
        </authorList>
    </citation>
    <scope>NUCLEOTIDE SEQUENCE</scope>
    <source>
        <strain evidence="2">H3</strain>
        <tissue evidence="2">Leaf</tissue>
    </source>
</reference>
<feature type="region of interest" description="Disordered" evidence="1">
    <location>
        <begin position="1"/>
        <end position="30"/>
    </location>
</feature>
<keyword evidence="3" id="KW-1185">Reference proteome</keyword>
<dbReference type="PANTHER" id="PTHR31972:SF74">
    <property type="entry name" value="EXPRESSED PROTEIN"/>
    <property type="match status" value="1"/>
</dbReference>
<organism evidence="2 3">
    <name type="scientific">Adiantum capillus-veneris</name>
    <name type="common">Maidenhair fern</name>
    <dbReference type="NCBI Taxonomy" id="13818"/>
    <lineage>
        <taxon>Eukaryota</taxon>
        <taxon>Viridiplantae</taxon>
        <taxon>Streptophyta</taxon>
        <taxon>Embryophyta</taxon>
        <taxon>Tracheophyta</taxon>
        <taxon>Polypodiopsida</taxon>
        <taxon>Polypodiidae</taxon>
        <taxon>Polypodiales</taxon>
        <taxon>Pteridineae</taxon>
        <taxon>Pteridaceae</taxon>
        <taxon>Vittarioideae</taxon>
        <taxon>Adiantum</taxon>
    </lineage>
</organism>
<dbReference type="InterPro" id="IPR008586">
    <property type="entry name" value="DUF868_pln"/>
</dbReference>
<comment type="caution">
    <text evidence="2">The sequence shown here is derived from an EMBL/GenBank/DDBJ whole genome shotgun (WGS) entry which is preliminary data.</text>
</comment>
<evidence type="ECO:0000313" key="2">
    <source>
        <dbReference type="EMBL" id="KAI5074218.1"/>
    </source>
</evidence>
<dbReference type="Pfam" id="PF05910">
    <property type="entry name" value="DUF868"/>
    <property type="match status" value="1"/>
</dbReference>
<dbReference type="AlphaFoldDB" id="A0A9D4UUA3"/>
<sequence length="331" mass="37149">MGSTAKLEPRAFSVATGRPRQARNKQAGDELQSLQDRKPFYFSLWKLRLELRRRVSIISEFGPPPQKPSCKPGQGLSVTIDDPSCQYTCKVKLKPWSFWKRSGMKGFEVSGGKVEVFWDMSKAKYAFGPEPQHGYFVAVVCNEEVVLLLGDKEEAAYRHTKAKPSTIEATLLSRKEHVFGKKHFCTKAQFGERGRAHDILIECQTTAPKDPYLCITVDKQLVVQVKNLEWKFRGNQTVLVDGIPVEVFWDVHNWMFDSAGRPSNANAIFMFQACEGAEASPDKKMNAIKWSGDLNGNISLMKLAGTRSLKLANTTSGLSGSSLMLHAWRNE</sequence>
<dbReference type="PANTHER" id="PTHR31972">
    <property type="entry name" value="EXPRESSED PROTEIN"/>
    <property type="match status" value="1"/>
</dbReference>
<evidence type="ECO:0000256" key="1">
    <source>
        <dbReference type="SAM" id="MobiDB-lite"/>
    </source>
</evidence>
<gene>
    <name evidence="2" type="ORF">GOP47_0010179</name>
</gene>
<name>A0A9D4UUA3_ADICA</name>
<dbReference type="EMBL" id="JABFUD020000010">
    <property type="protein sequence ID" value="KAI5074218.1"/>
    <property type="molecule type" value="Genomic_DNA"/>
</dbReference>
<protein>
    <recommendedName>
        <fullName evidence="4">DUF868 domain-containing protein</fullName>
    </recommendedName>
</protein>